<keyword evidence="2" id="KW-0472">Membrane</keyword>
<dbReference type="EMBL" id="FOCQ01000014">
    <property type="protein sequence ID" value="SEN56643.1"/>
    <property type="molecule type" value="Genomic_DNA"/>
</dbReference>
<evidence type="ECO:0000313" key="6">
    <source>
        <dbReference type="Proteomes" id="UP000199695"/>
    </source>
</evidence>
<dbReference type="Proteomes" id="UP000199695">
    <property type="component" value="Unassembled WGS sequence"/>
</dbReference>
<dbReference type="OrthoDB" id="5381491at2"/>
<dbReference type="RefSeq" id="WP_089971090.1">
    <property type="nucleotide sequence ID" value="NZ_FOCQ01000014.1"/>
</dbReference>
<keyword evidence="2" id="KW-0812">Transmembrane</keyword>
<accession>A0A1H8HKI7</accession>
<dbReference type="Pfam" id="PF14257">
    <property type="entry name" value="DUF4349"/>
    <property type="match status" value="1"/>
</dbReference>
<dbReference type="AlphaFoldDB" id="A0A1H8HKI7"/>
<name>A0A1H8HKI7_9BACL</name>
<feature type="coiled-coil region" evidence="1">
    <location>
        <begin position="196"/>
        <end position="223"/>
    </location>
</feature>
<dbReference type="STRING" id="1173111.SAMN05444955_11474"/>
<protein>
    <recommendedName>
        <fullName evidence="4">DUF4349 domain-containing protein</fullName>
    </recommendedName>
</protein>
<feature type="transmembrane region" description="Helical" evidence="2">
    <location>
        <begin position="269"/>
        <end position="294"/>
    </location>
</feature>
<keyword evidence="3" id="KW-0732">Signal</keyword>
<keyword evidence="1" id="KW-0175">Coiled coil</keyword>
<feature type="signal peptide" evidence="3">
    <location>
        <begin position="1"/>
        <end position="30"/>
    </location>
</feature>
<feature type="chain" id="PRO_5011691872" description="DUF4349 domain-containing protein" evidence="3">
    <location>
        <begin position="31"/>
        <end position="303"/>
    </location>
</feature>
<feature type="domain" description="DUF4349" evidence="4">
    <location>
        <begin position="81"/>
        <end position="289"/>
    </location>
</feature>
<evidence type="ECO:0000259" key="4">
    <source>
        <dbReference type="Pfam" id="PF14257"/>
    </source>
</evidence>
<keyword evidence="2" id="KW-1133">Transmembrane helix</keyword>
<evidence type="ECO:0000313" key="5">
    <source>
        <dbReference type="EMBL" id="SEN56643.1"/>
    </source>
</evidence>
<dbReference type="InterPro" id="IPR025645">
    <property type="entry name" value="DUF4349"/>
</dbReference>
<organism evidence="5 6">
    <name type="scientific">Lihuaxuella thermophila</name>
    <dbReference type="NCBI Taxonomy" id="1173111"/>
    <lineage>
        <taxon>Bacteria</taxon>
        <taxon>Bacillati</taxon>
        <taxon>Bacillota</taxon>
        <taxon>Bacilli</taxon>
        <taxon>Bacillales</taxon>
        <taxon>Thermoactinomycetaceae</taxon>
        <taxon>Lihuaxuella</taxon>
    </lineage>
</organism>
<proteinExistence type="predicted"/>
<gene>
    <name evidence="5" type="ORF">SAMN05444955_11474</name>
</gene>
<sequence length="303" mass="33827">MNYYKPRLFSLVVLFNLSLLLWGCSSQEQAPEHFHSKTAKVTDKMMAGSSGDRATGEMATEAKANDARSRLSLPSAEMNKKVIYTANVKLTVKDYKEIRTQLEQLVAKHQGYLVNSSESKTNQYQRGNFTFRVPQAEFDPFLKGIQKLDTSSPEINIQGTDVTEELVDLESRLKAKQAMEKRLLDLMNKATKTDDLLDISRQLDQTQAEIEQIKGRLQYLNNKVDFSTVHVEITQLFVSPSSAEQPLAKQMADSFSASLTGLGVAGERFLIFMAGAVPILVLLGALGVPIYMAVRKVLQKKDV</sequence>
<evidence type="ECO:0000256" key="3">
    <source>
        <dbReference type="SAM" id="SignalP"/>
    </source>
</evidence>
<keyword evidence="6" id="KW-1185">Reference proteome</keyword>
<reference evidence="5 6" key="1">
    <citation type="submission" date="2016-10" db="EMBL/GenBank/DDBJ databases">
        <authorList>
            <person name="de Groot N.N."/>
        </authorList>
    </citation>
    <scope>NUCLEOTIDE SEQUENCE [LARGE SCALE GENOMIC DNA]</scope>
    <source>
        <strain evidence="5 6">DSM 46701</strain>
    </source>
</reference>
<evidence type="ECO:0000256" key="2">
    <source>
        <dbReference type="SAM" id="Phobius"/>
    </source>
</evidence>
<evidence type="ECO:0000256" key="1">
    <source>
        <dbReference type="SAM" id="Coils"/>
    </source>
</evidence>